<reference evidence="1 2" key="1">
    <citation type="journal article" date="2024" name="J Genomics">
        <title>Draft genome sequencing and assembly of Favolaschia claudopus CIRM-BRFM 2984 isolated from oak limbs.</title>
        <authorList>
            <person name="Navarro D."/>
            <person name="Drula E."/>
            <person name="Chaduli D."/>
            <person name="Cazenave R."/>
            <person name="Ahrendt S."/>
            <person name="Wang J."/>
            <person name="Lipzen A."/>
            <person name="Daum C."/>
            <person name="Barry K."/>
            <person name="Grigoriev I.V."/>
            <person name="Favel A."/>
            <person name="Rosso M.N."/>
            <person name="Martin F."/>
        </authorList>
    </citation>
    <scope>NUCLEOTIDE SEQUENCE [LARGE SCALE GENOMIC DNA]</scope>
    <source>
        <strain evidence="1 2">CIRM-BRFM 2984</strain>
    </source>
</reference>
<dbReference type="EMBL" id="JAWWNJ010000025">
    <property type="protein sequence ID" value="KAK7030545.1"/>
    <property type="molecule type" value="Genomic_DNA"/>
</dbReference>
<comment type="caution">
    <text evidence="1">The sequence shown here is derived from an EMBL/GenBank/DDBJ whole genome shotgun (WGS) entry which is preliminary data.</text>
</comment>
<name>A0AAW0BU88_9AGAR</name>
<evidence type="ECO:0000313" key="1">
    <source>
        <dbReference type="EMBL" id="KAK7030545.1"/>
    </source>
</evidence>
<gene>
    <name evidence="1" type="ORF">R3P38DRAFT_3510263</name>
</gene>
<dbReference type="Proteomes" id="UP001362999">
    <property type="component" value="Unassembled WGS sequence"/>
</dbReference>
<evidence type="ECO:0000313" key="2">
    <source>
        <dbReference type="Proteomes" id="UP001362999"/>
    </source>
</evidence>
<keyword evidence="2" id="KW-1185">Reference proteome</keyword>
<proteinExistence type="predicted"/>
<sequence>MSGEVYRDIAIPTCSRPRNRCGETRVVFSTKRLEDSSYHEVGTVSVQNEDFQSTITNILIARSPVRAPTEAFDCFKTFEQVRKLENLRSNLQRIQTDEDRYRAPQSIRTIKQGLVRYTVPPESHLDEQNMQEMGEEIQVEIFGGNHFNYLACQACQAFPIVRNHNFHRVTNPKTISANFSAKKSTASAPLKVLESLLRDPHQSTRSSQQVSYSKQEKIRFNPGNDIATTAATSPQLC</sequence>
<accession>A0AAW0BU88</accession>
<dbReference type="AlphaFoldDB" id="A0AAW0BU88"/>
<organism evidence="1 2">
    <name type="scientific">Favolaschia claudopus</name>
    <dbReference type="NCBI Taxonomy" id="2862362"/>
    <lineage>
        <taxon>Eukaryota</taxon>
        <taxon>Fungi</taxon>
        <taxon>Dikarya</taxon>
        <taxon>Basidiomycota</taxon>
        <taxon>Agaricomycotina</taxon>
        <taxon>Agaricomycetes</taxon>
        <taxon>Agaricomycetidae</taxon>
        <taxon>Agaricales</taxon>
        <taxon>Marasmiineae</taxon>
        <taxon>Mycenaceae</taxon>
        <taxon>Favolaschia</taxon>
    </lineage>
</organism>
<protein>
    <submittedName>
        <fullName evidence="1">Uncharacterized protein</fullName>
    </submittedName>
</protein>